<dbReference type="RefSeq" id="WP_123713103.1">
    <property type="nucleotide sequence ID" value="NZ_RKHR01000005.1"/>
</dbReference>
<name>A0A3N2DJZ2_9GAMM</name>
<keyword evidence="1 4" id="KW-0663">Pyridoxal phosphate</keyword>
<dbReference type="InterPro" id="IPR015421">
    <property type="entry name" value="PyrdxlP-dep_Trfase_major"/>
</dbReference>
<dbReference type="Proteomes" id="UP000275394">
    <property type="component" value="Unassembled WGS sequence"/>
</dbReference>
<dbReference type="Gene3D" id="3.90.1150.10">
    <property type="entry name" value="Aspartate Aminotransferase, domain 1"/>
    <property type="match status" value="1"/>
</dbReference>
<dbReference type="EMBL" id="RKHR01000005">
    <property type="protein sequence ID" value="ROS00120.1"/>
    <property type="molecule type" value="Genomic_DNA"/>
</dbReference>
<dbReference type="OrthoDB" id="9804264at2"/>
<gene>
    <name evidence="6" type="ORF">EDC56_2756</name>
</gene>
<evidence type="ECO:0000256" key="1">
    <source>
        <dbReference type="ARBA" id="ARBA00022898"/>
    </source>
</evidence>
<comment type="similarity">
    <text evidence="2 5">Belongs to the DegT/DnrJ/EryC1 family.</text>
</comment>
<dbReference type="GO" id="GO:0030170">
    <property type="term" value="F:pyridoxal phosphate binding"/>
    <property type="evidence" value="ECO:0007669"/>
    <property type="project" value="TreeGrafter"/>
</dbReference>
<dbReference type="SUPFAM" id="SSF53383">
    <property type="entry name" value="PLP-dependent transferases"/>
    <property type="match status" value="1"/>
</dbReference>
<proteinExistence type="inferred from homology"/>
<feature type="active site" description="Proton acceptor" evidence="3">
    <location>
        <position position="185"/>
    </location>
</feature>
<evidence type="ECO:0000313" key="7">
    <source>
        <dbReference type="Proteomes" id="UP000275394"/>
    </source>
</evidence>
<reference evidence="6 7" key="1">
    <citation type="submission" date="2018-11" db="EMBL/GenBank/DDBJ databases">
        <title>Genomic Encyclopedia of Type Strains, Phase IV (KMG-IV): sequencing the most valuable type-strain genomes for metagenomic binning, comparative biology and taxonomic classification.</title>
        <authorList>
            <person name="Goeker M."/>
        </authorList>
    </citation>
    <scope>NUCLEOTIDE SEQUENCE [LARGE SCALE GENOMIC DNA]</scope>
    <source>
        <strain evidence="6 7">DSM 100316</strain>
    </source>
</reference>
<comment type="caution">
    <text evidence="6">The sequence shown here is derived from an EMBL/GenBank/DDBJ whole genome shotgun (WGS) entry which is preliminary data.</text>
</comment>
<evidence type="ECO:0000256" key="4">
    <source>
        <dbReference type="PIRSR" id="PIRSR000390-2"/>
    </source>
</evidence>
<evidence type="ECO:0000256" key="5">
    <source>
        <dbReference type="RuleBase" id="RU004508"/>
    </source>
</evidence>
<accession>A0A3N2DJZ2</accession>
<dbReference type="Gene3D" id="3.40.640.10">
    <property type="entry name" value="Type I PLP-dependent aspartate aminotransferase-like (Major domain)"/>
    <property type="match status" value="1"/>
</dbReference>
<feature type="modified residue" description="N6-(pyridoxal phosphate)lysine" evidence="4">
    <location>
        <position position="185"/>
    </location>
</feature>
<dbReference type="PIRSF" id="PIRSF000390">
    <property type="entry name" value="PLP_StrS"/>
    <property type="match status" value="1"/>
</dbReference>
<dbReference type="PANTHER" id="PTHR30244">
    <property type="entry name" value="TRANSAMINASE"/>
    <property type="match status" value="1"/>
</dbReference>
<evidence type="ECO:0000256" key="2">
    <source>
        <dbReference type="ARBA" id="ARBA00037999"/>
    </source>
</evidence>
<evidence type="ECO:0000256" key="3">
    <source>
        <dbReference type="PIRSR" id="PIRSR000390-1"/>
    </source>
</evidence>
<dbReference type="GO" id="GO:0008483">
    <property type="term" value="F:transaminase activity"/>
    <property type="evidence" value="ECO:0007669"/>
    <property type="project" value="TreeGrafter"/>
</dbReference>
<dbReference type="AlphaFoldDB" id="A0A3N2DJZ2"/>
<dbReference type="InterPro" id="IPR015422">
    <property type="entry name" value="PyrdxlP-dep_Trfase_small"/>
</dbReference>
<dbReference type="CDD" id="cd00616">
    <property type="entry name" value="AHBA_syn"/>
    <property type="match status" value="1"/>
</dbReference>
<organism evidence="6 7">
    <name type="scientific">Sinobacterium caligoides</name>
    <dbReference type="NCBI Taxonomy" id="933926"/>
    <lineage>
        <taxon>Bacteria</taxon>
        <taxon>Pseudomonadati</taxon>
        <taxon>Pseudomonadota</taxon>
        <taxon>Gammaproteobacteria</taxon>
        <taxon>Cellvibrionales</taxon>
        <taxon>Spongiibacteraceae</taxon>
        <taxon>Sinobacterium</taxon>
    </lineage>
</organism>
<dbReference type="GO" id="GO:0000271">
    <property type="term" value="P:polysaccharide biosynthetic process"/>
    <property type="evidence" value="ECO:0007669"/>
    <property type="project" value="TreeGrafter"/>
</dbReference>
<dbReference type="InterPro" id="IPR015424">
    <property type="entry name" value="PyrdxlP-dep_Trfase"/>
</dbReference>
<protein>
    <submittedName>
        <fullName evidence="6">dTDP-4-amino-4,6-dideoxygalactose transaminase</fullName>
    </submittedName>
</protein>
<dbReference type="Pfam" id="PF01041">
    <property type="entry name" value="DegT_DnrJ_EryC1"/>
    <property type="match status" value="1"/>
</dbReference>
<evidence type="ECO:0000313" key="6">
    <source>
        <dbReference type="EMBL" id="ROS00120.1"/>
    </source>
</evidence>
<sequence length="366" mass="40253">MIKFVDLKAQYQQLKPEIDQAIERVLADCAFADGPYVADFERAFAKAQQAPHCEAVSSGTAALHLAVVALEIGQNDEVIVPANTFFATPEAVSLAGATPVFVDCESSFYQIDCDKIEAAITARTKAIIVVHLYGQPMAMEKVIAVAKKHRLLIIEDCAQAHLASYHGEAVGSKGGVGCFSFYPGKNLGAYGEGGAVVTSDADIAERVKALKNHGSTRKYHHDYIGMNYRMSGFQGAILTIKLQYLQAWTRRRSALAAQYREQLAAIKQIILPAELAGARHVYHLFVIRSTRRDALQSYLQQRGIQTGIHYPVPCHLQGAYKSLGYNVGSMPCAEQLAQEILSLPLYPELKDEELNTVCRAIKEFYL</sequence>
<dbReference type="PANTHER" id="PTHR30244:SF36">
    <property type="entry name" value="3-OXO-GLUCOSE-6-PHOSPHATE:GLUTAMATE AMINOTRANSFERASE"/>
    <property type="match status" value="1"/>
</dbReference>
<dbReference type="InterPro" id="IPR000653">
    <property type="entry name" value="DegT/StrS_aminotransferase"/>
</dbReference>
<keyword evidence="7" id="KW-1185">Reference proteome</keyword>